<dbReference type="PRINTS" id="PR00465">
    <property type="entry name" value="EP450IV"/>
</dbReference>
<keyword evidence="3 6" id="KW-0349">Heme</keyword>
<comment type="caution">
    <text evidence="8">The sequence shown here is derived from an EMBL/GenBank/DDBJ whole genome shotgun (WGS) entry which is preliminary data.</text>
</comment>
<feature type="transmembrane region" description="Helical" evidence="7">
    <location>
        <begin position="6"/>
        <end position="23"/>
    </location>
</feature>
<evidence type="ECO:0000256" key="3">
    <source>
        <dbReference type="ARBA" id="ARBA00022617"/>
    </source>
</evidence>
<dbReference type="GO" id="GO:0020037">
    <property type="term" value="F:heme binding"/>
    <property type="evidence" value="ECO:0007669"/>
    <property type="project" value="InterPro"/>
</dbReference>
<dbReference type="InterPro" id="IPR001128">
    <property type="entry name" value="Cyt_P450"/>
</dbReference>
<comment type="cofactor">
    <cofactor evidence="1 6">
        <name>heme</name>
        <dbReference type="ChEBI" id="CHEBI:30413"/>
    </cofactor>
</comment>
<dbReference type="CDD" id="cd00302">
    <property type="entry name" value="cytochrome_P450"/>
    <property type="match status" value="1"/>
</dbReference>
<protein>
    <submittedName>
        <fullName evidence="8">Lanosterol 14-alpha demethylase</fullName>
    </submittedName>
</protein>
<dbReference type="AlphaFoldDB" id="A0A8H6YDW9"/>
<dbReference type="Gene3D" id="1.10.630.10">
    <property type="entry name" value="Cytochrome P450"/>
    <property type="match status" value="1"/>
</dbReference>
<dbReference type="InterPro" id="IPR002403">
    <property type="entry name" value="Cyt_P450_E_grp-IV"/>
</dbReference>
<feature type="transmembrane region" description="Helical" evidence="7">
    <location>
        <begin position="30"/>
        <end position="57"/>
    </location>
</feature>
<name>A0A8H6YDW9_9AGAR</name>
<proteinExistence type="inferred from homology"/>
<keyword evidence="8" id="KW-0808">Transferase</keyword>
<keyword evidence="7" id="KW-1133">Transmembrane helix</keyword>
<evidence type="ECO:0000256" key="6">
    <source>
        <dbReference type="PIRSR" id="PIRSR602403-1"/>
    </source>
</evidence>
<keyword evidence="7" id="KW-0812">Transmembrane</keyword>
<accession>A0A8H6YDW9</accession>
<feature type="binding site" description="axial binding residue" evidence="6">
    <location>
        <position position="461"/>
    </location>
    <ligand>
        <name>heme</name>
        <dbReference type="ChEBI" id="CHEBI:30413"/>
    </ligand>
    <ligandPart>
        <name>Fe</name>
        <dbReference type="ChEBI" id="CHEBI:18248"/>
    </ligandPart>
</feature>
<dbReference type="GO" id="GO:0032259">
    <property type="term" value="P:methylation"/>
    <property type="evidence" value="ECO:0007669"/>
    <property type="project" value="UniProtKB-KW"/>
</dbReference>
<keyword evidence="8" id="KW-0489">Methyltransferase</keyword>
<comment type="similarity">
    <text evidence="2">Belongs to the cytochrome P450 family.</text>
</comment>
<dbReference type="OrthoDB" id="1055148at2759"/>
<dbReference type="EMBL" id="JACAZH010000009">
    <property type="protein sequence ID" value="KAF7359310.1"/>
    <property type="molecule type" value="Genomic_DNA"/>
</dbReference>
<evidence type="ECO:0000256" key="5">
    <source>
        <dbReference type="ARBA" id="ARBA00023004"/>
    </source>
</evidence>
<dbReference type="GO" id="GO:0005506">
    <property type="term" value="F:iron ion binding"/>
    <property type="evidence" value="ECO:0007669"/>
    <property type="project" value="InterPro"/>
</dbReference>
<dbReference type="PANTHER" id="PTHR24304">
    <property type="entry name" value="CYTOCHROME P450 FAMILY 7"/>
    <property type="match status" value="1"/>
</dbReference>
<feature type="transmembrane region" description="Helical" evidence="7">
    <location>
        <begin position="301"/>
        <end position="322"/>
    </location>
</feature>
<dbReference type="SUPFAM" id="SSF48264">
    <property type="entry name" value="Cytochrome P450"/>
    <property type="match status" value="1"/>
</dbReference>
<keyword evidence="4 6" id="KW-0479">Metal-binding</keyword>
<dbReference type="GO" id="GO:0016705">
    <property type="term" value="F:oxidoreductase activity, acting on paired donors, with incorporation or reduction of molecular oxygen"/>
    <property type="evidence" value="ECO:0007669"/>
    <property type="project" value="InterPro"/>
</dbReference>
<sequence length="523" mass="59915">MKQSLVFLQPLMLRLIVLIYPSVRPEPRPSLLLTSMSANMILLPVTGCFIFVFWLFLGRSTRNPTSNFDISRSPMVLAWLFFTKRYDFISDTFKRTGQKMFRFRVLQYNVVALAGEEGRKLIFSEKNFNFREGYRILGAQAPRLQDINIKTEDNTNFAKLILNLFRKERVVNVTPYLLEDAERRMDQWGNDVKINPFEEMHSLVFQMTIRMATCRELADNLEATARLSELFLLHEQALSPISFFLPWFPGRAKQTKQKATTAMFELLSRYVDLRRKSSVKSSDVIDTLIADGYDDSTIIDITLGIIFAGVFNTGMVACWTLIHLGDKFKWKAKVAEEVAALLLNYASESDPTQRRFSAVPLDAWEEEMPNLDFVIKETMRFNLAVIALRRNLGGDMVVGENTIRDGDFVAYSFGDAHLNDQIYSDPFSFDPARFSDEEHQDKSISKVSLPFLGWGAGRHPCPGMRAAKLEIKLAVAMFLSKFDYDIVDASGKYPKRLPRPDRNNIQGAKPIGDPCYFKLQKKI</sequence>
<dbReference type="PANTHER" id="PTHR24304:SF2">
    <property type="entry name" value="24-HYDROXYCHOLESTEROL 7-ALPHA-HYDROXYLASE"/>
    <property type="match status" value="1"/>
</dbReference>
<keyword evidence="7" id="KW-0472">Membrane</keyword>
<evidence type="ECO:0000256" key="1">
    <source>
        <dbReference type="ARBA" id="ARBA00001971"/>
    </source>
</evidence>
<dbReference type="Pfam" id="PF00067">
    <property type="entry name" value="p450"/>
    <property type="match status" value="1"/>
</dbReference>
<dbReference type="InterPro" id="IPR036396">
    <property type="entry name" value="Cyt_P450_sf"/>
</dbReference>
<dbReference type="Proteomes" id="UP000623467">
    <property type="component" value="Unassembled WGS sequence"/>
</dbReference>
<dbReference type="GO" id="GO:0004497">
    <property type="term" value="F:monooxygenase activity"/>
    <property type="evidence" value="ECO:0007669"/>
    <property type="project" value="InterPro"/>
</dbReference>
<reference evidence="8" key="1">
    <citation type="submission" date="2020-05" db="EMBL/GenBank/DDBJ databases">
        <title>Mycena genomes resolve the evolution of fungal bioluminescence.</title>
        <authorList>
            <person name="Tsai I.J."/>
        </authorList>
    </citation>
    <scope>NUCLEOTIDE SEQUENCE</scope>
    <source>
        <strain evidence="8">160909Yilan</strain>
    </source>
</reference>
<evidence type="ECO:0000256" key="2">
    <source>
        <dbReference type="ARBA" id="ARBA00010617"/>
    </source>
</evidence>
<evidence type="ECO:0000256" key="7">
    <source>
        <dbReference type="SAM" id="Phobius"/>
    </source>
</evidence>
<dbReference type="InterPro" id="IPR050529">
    <property type="entry name" value="CYP450_sterol_14alpha_dmase"/>
</dbReference>
<keyword evidence="9" id="KW-1185">Reference proteome</keyword>
<evidence type="ECO:0000313" key="9">
    <source>
        <dbReference type="Proteomes" id="UP000623467"/>
    </source>
</evidence>
<organism evidence="8 9">
    <name type="scientific">Mycena sanguinolenta</name>
    <dbReference type="NCBI Taxonomy" id="230812"/>
    <lineage>
        <taxon>Eukaryota</taxon>
        <taxon>Fungi</taxon>
        <taxon>Dikarya</taxon>
        <taxon>Basidiomycota</taxon>
        <taxon>Agaricomycotina</taxon>
        <taxon>Agaricomycetes</taxon>
        <taxon>Agaricomycetidae</taxon>
        <taxon>Agaricales</taxon>
        <taxon>Marasmiineae</taxon>
        <taxon>Mycenaceae</taxon>
        <taxon>Mycena</taxon>
    </lineage>
</organism>
<evidence type="ECO:0000313" key="8">
    <source>
        <dbReference type="EMBL" id="KAF7359310.1"/>
    </source>
</evidence>
<dbReference type="GO" id="GO:0008168">
    <property type="term" value="F:methyltransferase activity"/>
    <property type="evidence" value="ECO:0007669"/>
    <property type="project" value="UniProtKB-KW"/>
</dbReference>
<keyword evidence="5 6" id="KW-0408">Iron</keyword>
<evidence type="ECO:0000256" key="4">
    <source>
        <dbReference type="ARBA" id="ARBA00022723"/>
    </source>
</evidence>
<gene>
    <name evidence="8" type="ORF">MSAN_01273400</name>
</gene>